<name>A0A445KLC2_GLYSO</name>
<dbReference type="Proteomes" id="UP000289340">
    <property type="component" value="Chromosome 5"/>
</dbReference>
<evidence type="ECO:0000256" key="9">
    <source>
        <dbReference type="SAM" id="Phobius"/>
    </source>
</evidence>
<keyword evidence="4 9" id="KW-0812">Transmembrane</keyword>
<evidence type="ECO:0000256" key="4">
    <source>
        <dbReference type="ARBA" id="ARBA00022692"/>
    </source>
</evidence>
<feature type="transmembrane region" description="Helical" evidence="9">
    <location>
        <begin position="194"/>
        <end position="218"/>
    </location>
</feature>
<dbReference type="GO" id="GO:0016757">
    <property type="term" value="F:glycosyltransferase activity"/>
    <property type="evidence" value="ECO:0007669"/>
    <property type="project" value="UniProtKB-KW"/>
</dbReference>
<keyword evidence="3 10" id="KW-0808">Transferase</keyword>
<organism evidence="10 11">
    <name type="scientific">Glycine soja</name>
    <name type="common">Wild soybean</name>
    <dbReference type="NCBI Taxonomy" id="3848"/>
    <lineage>
        <taxon>Eukaryota</taxon>
        <taxon>Viridiplantae</taxon>
        <taxon>Streptophyta</taxon>
        <taxon>Embryophyta</taxon>
        <taxon>Tracheophyta</taxon>
        <taxon>Spermatophyta</taxon>
        <taxon>Magnoliopsida</taxon>
        <taxon>eudicotyledons</taxon>
        <taxon>Gunneridae</taxon>
        <taxon>Pentapetalae</taxon>
        <taxon>rosids</taxon>
        <taxon>fabids</taxon>
        <taxon>Fabales</taxon>
        <taxon>Fabaceae</taxon>
        <taxon>Papilionoideae</taxon>
        <taxon>50 kb inversion clade</taxon>
        <taxon>NPAAA clade</taxon>
        <taxon>indigoferoid/millettioid clade</taxon>
        <taxon>Phaseoleae</taxon>
        <taxon>Glycine</taxon>
        <taxon>Glycine subgen. Soja</taxon>
    </lineage>
</organism>
<protein>
    <submittedName>
        <fullName evidence="10">Putative xyloglucan glycosyltransferase 5</fullName>
    </submittedName>
</protein>
<evidence type="ECO:0000313" key="11">
    <source>
        <dbReference type="Proteomes" id="UP000289340"/>
    </source>
</evidence>
<comment type="subcellular location">
    <subcellularLocation>
        <location evidence="1">Golgi apparatus membrane</location>
    </subcellularLocation>
</comment>
<gene>
    <name evidence="10" type="ORF">D0Y65_011748</name>
</gene>
<dbReference type="AlphaFoldDB" id="A0A445KLC2"/>
<keyword evidence="2" id="KW-0328">Glycosyltransferase</keyword>
<evidence type="ECO:0000256" key="3">
    <source>
        <dbReference type="ARBA" id="ARBA00022679"/>
    </source>
</evidence>
<evidence type="ECO:0000256" key="2">
    <source>
        <dbReference type="ARBA" id="ARBA00022676"/>
    </source>
</evidence>
<proteinExistence type="predicted"/>
<feature type="transmembrane region" description="Helical" evidence="9">
    <location>
        <begin position="145"/>
        <end position="169"/>
    </location>
</feature>
<keyword evidence="11" id="KW-1185">Reference proteome</keyword>
<keyword evidence="6" id="KW-0333">Golgi apparatus</keyword>
<reference evidence="10 11" key="1">
    <citation type="submission" date="2018-09" db="EMBL/GenBank/DDBJ databases">
        <title>A high-quality reference genome of wild soybean provides a powerful tool to mine soybean genomes.</title>
        <authorList>
            <person name="Xie M."/>
            <person name="Chung C.Y.L."/>
            <person name="Li M.-W."/>
            <person name="Wong F.-L."/>
            <person name="Chan T.-F."/>
            <person name="Lam H.-M."/>
        </authorList>
    </citation>
    <scope>NUCLEOTIDE SEQUENCE [LARGE SCALE GENOMIC DNA]</scope>
    <source>
        <strain evidence="11">cv. W05</strain>
        <tissue evidence="10">Hypocotyl of etiolated seedlings</tissue>
    </source>
</reference>
<evidence type="ECO:0000313" key="10">
    <source>
        <dbReference type="EMBL" id="RZC11670.1"/>
    </source>
</evidence>
<accession>A0A445KLC2</accession>
<evidence type="ECO:0000256" key="8">
    <source>
        <dbReference type="SAM" id="MobiDB-lite"/>
    </source>
</evidence>
<dbReference type="EMBL" id="QZWG01000005">
    <property type="protein sequence ID" value="RZC11670.1"/>
    <property type="molecule type" value="Genomic_DNA"/>
</dbReference>
<keyword evidence="5 9" id="KW-1133">Transmembrane helix</keyword>
<evidence type="ECO:0000256" key="7">
    <source>
        <dbReference type="ARBA" id="ARBA00023136"/>
    </source>
</evidence>
<dbReference type="PANTHER" id="PTHR32044:SF101">
    <property type="entry name" value="GLYCOSYLTRANSFERASE 2-LIKE DOMAIN-CONTAINING PROTEIN"/>
    <property type="match status" value="1"/>
</dbReference>
<dbReference type="PANTHER" id="PTHR32044">
    <property type="entry name" value="GLUCOMANNAN 4-BETA-MANNOSYLTRANSFERASE 9"/>
    <property type="match status" value="1"/>
</dbReference>
<evidence type="ECO:0000256" key="6">
    <source>
        <dbReference type="ARBA" id="ARBA00023034"/>
    </source>
</evidence>
<comment type="caution">
    <text evidence="10">The sequence shown here is derived from an EMBL/GenBank/DDBJ whole genome shotgun (WGS) entry which is preliminary data.</text>
</comment>
<feature type="region of interest" description="Disordered" evidence="8">
    <location>
        <begin position="36"/>
        <end position="74"/>
    </location>
</feature>
<sequence>MVMMKENIIEVRLGRSQMSMVEGEFQGTWGVKRRQREVAAAASSGDDNHHQQLPQQEVGENSSISTTKRSSRLRGVNSSLVGQTLLEHNTEEEREARWMKETQKSTPVVVTMENPTFSVVEINGVDAAFRPVEKTRSKNAKQVTWFLFLKAYHAIGCVTWFATVLWSLMGAKRKRLIDREGVTLESEKMEKGKVLFTVIKVFLVSSLVVLVFEVVAYLQGWHFGNPSLHIPRAADLEGLMHLVYVAWLRFRGEYIAPPMQALSKFCIVLFLIQSVDRMVLCFGCFWIKYKRIKPKIDGDALKVDDIEGSACSHPMVLVQIPMCNEREV</sequence>
<evidence type="ECO:0000256" key="1">
    <source>
        <dbReference type="ARBA" id="ARBA00004394"/>
    </source>
</evidence>
<dbReference type="GO" id="GO:0000139">
    <property type="term" value="C:Golgi membrane"/>
    <property type="evidence" value="ECO:0007669"/>
    <property type="project" value="UniProtKB-SubCell"/>
</dbReference>
<evidence type="ECO:0000256" key="5">
    <source>
        <dbReference type="ARBA" id="ARBA00022989"/>
    </source>
</evidence>
<feature type="transmembrane region" description="Helical" evidence="9">
    <location>
        <begin position="267"/>
        <end position="287"/>
    </location>
</feature>
<feature type="compositionally biased region" description="Polar residues" evidence="8">
    <location>
        <begin position="51"/>
        <end position="68"/>
    </location>
</feature>
<keyword evidence="7 9" id="KW-0472">Membrane</keyword>